<dbReference type="RefSeq" id="WP_075977610.1">
    <property type="nucleotide sequence ID" value="NZ_MKQR01000026.1"/>
</dbReference>
<gene>
    <name evidence="1" type="ORF">BJP25_30760</name>
</gene>
<reference evidence="1 2" key="1">
    <citation type="submission" date="2016-10" db="EMBL/GenBank/DDBJ databases">
        <title>The Draft Genome Sequence of Actinokineospora bangkokensis 44EHWT reveals the biosynthetic pathway of antifungal compounds Thailandins with unusual extender unit butylmalonyl-CoA.</title>
        <authorList>
            <person name="Greule A."/>
            <person name="Intra B."/>
            <person name="Flemming S."/>
            <person name="Rommel M.G."/>
            <person name="Panbangred W."/>
            <person name="Bechthold A."/>
        </authorList>
    </citation>
    <scope>NUCLEOTIDE SEQUENCE [LARGE SCALE GENOMIC DNA]</scope>
    <source>
        <strain evidence="1 2">44EHW</strain>
    </source>
</reference>
<sequence>MADGLTDPTDIDTSLSAEVRRRAARTVASVAVDADECAQLLDMLGLAPQEGKGARGAKAA</sequence>
<name>A0A1Q9LFW8_9PSEU</name>
<evidence type="ECO:0000313" key="2">
    <source>
        <dbReference type="Proteomes" id="UP000186040"/>
    </source>
</evidence>
<dbReference type="Proteomes" id="UP000186040">
    <property type="component" value="Unassembled WGS sequence"/>
</dbReference>
<organism evidence="1 2">
    <name type="scientific">Actinokineospora bangkokensis</name>
    <dbReference type="NCBI Taxonomy" id="1193682"/>
    <lineage>
        <taxon>Bacteria</taxon>
        <taxon>Bacillati</taxon>
        <taxon>Actinomycetota</taxon>
        <taxon>Actinomycetes</taxon>
        <taxon>Pseudonocardiales</taxon>
        <taxon>Pseudonocardiaceae</taxon>
        <taxon>Actinokineospora</taxon>
    </lineage>
</organism>
<dbReference type="EMBL" id="MKQR01000026">
    <property type="protein sequence ID" value="OLR90937.1"/>
    <property type="molecule type" value="Genomic_DNA"/>
</dbReference>
<keyword evidence="2" id="KW-1185">Reference proteome</keyword>
<comment type="caution">
    <text evidence="1">The sequence shown here is derived from an EMBL/GenBank/DDBJ whole genome shotgun (WGS) entry which is preliminary data.</text>
</comment>
<protein>
    <submittedName>
        <fullName evidence="1">Uncharacterized protein</fullName>
    </submittedName>
</protein>
<evidence type="ECO:0000313" key="1">
    <source>
        <dbReference type="EMBL" id="OLR90937.1"/>
    </source>
</evidence>
<dbReference type="AlphaFoldDB" id="A0A1Q9LFW8"/>
<accession>A0A1Q9LFW8</accession>
<proteinExistence type="predicted"/>